<comment type="caution">
    <text evidence="1">The sequence shown here is derived from an EMBL/GenBank/DDBJ whole genome shotgun (WGS) entry which is preliminary data.</text>
</comment>
<evidence type="ECO:0000313" key="2">
    <source>
        <dbReference type="Proteomes" id="UP001515100"/>
    </source>
</evidence>
<evidence type="ECO:0000313" key="1">
    <source>
        <dbReference type="EMBL" id="KAA1379717.1"/>
    </source>
</evidence>
<accession>A0A641AQC0</accession>
<dbReference type="OrthoDB" id="3748444at2"/>
<dbReference type="Proteomes" id="UP001515100">
    <property type="component" value="Unassembled WGS sequence"/>
</dbReference>
<gene>
    <name evidence="1" type="ORF">ESP62_000405</name>
</gene>
<reference evidence="1" key="1">
    <citation type="submission" date="2019-09" db="EMBL/GenBank/DDBJ databases">
        <authorList>
            <person name="Li J."/>
        </authorList>
    </citation>
    <scope>NUCLEOTIDE SEQUENCE [LARGE SCALE GENOMIC DNA]</scope>
    <source>
        <strain evidence="1">NRBC 14897</strain>
    </source>
</reference>
<dbReference type="AlphaFoldDB" id="A0A641AQC0"/>
<sequence>MWTWVDGAEDIVVEGGFAVGDDVAWTVLTDGFDELLPQLPAGFEHDITSAVDDDGDDEVEGTVARIVMLTGRRRTAASEITATPAEHVQVLDMAGFAVELRPTS</sequence>
<dbReference type="RefSeq" id="WP_129179493.1">
    <property type="nucleotide sequence ID" value="NZ_JAGIOG010000001.1"/>
</dbReference>
<keyword evidence="2" id="KW-1185">Reference proteome</keyword>
<organism evidence="1 2">
    <name type="scientific">Aeromicrobium fastidiosum</name>
    <dbReference type="NCBI Taxonomy" id="52699"/>
    <lineage>
        <taxon>Bacteria</taxon>
        <taxon>Bacillati</taxon>
        <taxon>Actinomycetota</taxon>
        <taxon>Actinomycetes</taxon>
        <taxon>Propionibacteriales</taxon>
        <taxon>Nocardioidaceae</taxon>
        <taxon>Aeromicrobium</taxon>
    </lineage>
</organism>
<proteinExistence type="predicted"/>
<protein>
    <submittedName>
        <fullName evidence="1">Uncharacterized protein</fullName>
    </submittedName>
</protein>
<name>A0A641AQC0_9ACTN</name>
<dbReference type="EMBL" id="SDPP02000001">
    <property type="protein sequence ID" value="KAA1379717.1"/>
    <property type="molecule type" value="Genomic_DNA"/>
</dbReference>